<dbReference type="PANTHER" id="PTHR24198:SF165">
    <property type="entry name" value="ANKYRIN REPEAT-CONTAINING PROTEIN-RELATED"/>
    <property type="match status" value="1"/>
</dbReference>
<feature type="compositionally biased region" description="Basic and acidic residues" evidence="4">
    <location>
        <begin position="151"/>
        <end position="165"/>
    </location>
</feature>
<organism evidence="6 7">
    <name type="scientific">Trichomonas vaginalis (strain ATCC PRA-98 / G3)</name>
    <dbReference type="NCBI Taxonomy" id="412133"/>
    <lineage>
        <taxon>Eukaryota</taxon>
        <taxon>Metamonada</taxon>
        <taxon>Parabasalia</taxon>
        <taxon>Trichomonadida</taxon>
        <taxon>Trichomonadidae</taxon>
        <taxon>Trichomonas</taxon>
    </lineage>
</organism>
<evidence type="ECO:0000313" key="6">
    <source>
        <dbReference type="EMBL" id="EAY21071.1"/>
    </source>
</evidence>
<dbReference type="STRING" id="5722.A2DF79"/>
<dbReference type="InParanoid" id="A2DF79"/>
<keyword evidence="7" id="KW-1185">Reference proteome</keyword>
<dbReference type="Proteomes" id="UP000001542">
    <property type="component" value="Unassembled WGS sequence"/>
</dbReference>
<dbReference type="PANTHER" id="PTHR24198">
    <property type="entry name" value="ANKYRIN REPEAT AND PROTEIN KINASE DOMAIN-CONTAINING PROTEIN"/>
    <property type="match status" value="1"/>
</dbReference>
<dbReference type="VEuPathDB" id="TrichDB:TVAG_173290"/>
<dbReference type="OrthoDB" id="4505660at2759"/>
<dbReference type="SMR" id="A2DF79"/>
<reference evidence="6" key="1">
    <citation type="submission" date="2006-10" db="EMBL/GenBank/DDBJ databases">
        <authorList>
            <person name="Amadeo P."/>
            <person name="Zhao Q."/>
            <person name="Wortman J."/>
            <person name="Fraser-Liggett C."/>
            <person name="Carlton J."/>
        </authorList>
    </citation>
    <scope>NUCLEOTIDE SEQUENCE</scope>
    <source>
        <strain evidence="6">G3</strain>
    </source>
</reference>
<dbReference type="SUPFAM" id="SSF48403">
    <property type="entry name" value="Ankyrin repeat"/>
    <property type="match status" value="1"/>
</dbReference>
<accession>A2DF79</accession>
<feature type="repeat" description="ANK" evidence="3">
    <location>
        <begin position="504"/>
        <end position="536"/>
    </location>
</feature>
<dbReference type="AlphaFoldDB" id="A2DF79"/>
<dbReference type="EMBL" id="DS113193">
    <property type="protein sequence ID" value="EAY21071.1"/>
    <property type="molecule type" value="Genomic_DNA"/>
</dbReference>
<protein>
    <recommendedName>
        <fullName evidence="5">DUF3447 domain-containing protein</fullName>
    </recommendedName>
</protein>
<feature type="domain" description="DUF3447" evidence="5">
    <location>
        <begin position="385"/>
        <end position="458"/>
    </location>
</feature>
<dbReference type="PROSITE" id="PS50297">
    <property type="entry name" value="ANK_REP_REGION"/>
    <property type="match status" value="3"/>
</dbReference>
<keyword evidence="2 3" id="KW-0040">ANK repeat</keyword>
<gene>
    <name evidence="6" type="ORF">TVAG_173290</name>
</gene>
<dbReference type="Pfam" id="PF12796">
    <property type="entry name" value="Ank_2"/>
    <property type="match status" value="1"/>
</dbReference>
<evidence type="ECO:0000256" key="2">
    <source>
        <dbReference type="ARBA" id="ARBA00023043"/>
    </source>
</evidence>
<dbReference type="eggNOG" id="KOG0504">
    <property type="taxonomic scope" value="Eukaryota"/>
</dbReference>
<dbReference type="KEGG" id="tva:5466618"/>
<proteinExistence type="predicted"/>
<dbReference type="InterPro" id="IPR036770">
    <property type="entry name" value="Ankyrin_rpt-contain_sf"/>
</dbReference>
<dbReference type="Gene3D" id="1.25.40.20">
    <property type="entry name" value="Ankyrin repeat-containing domain"/>
    <property type="match status" value="1"/>
</dbReference>
<dbReference type="InterPro" id="IPR020683">
    <property type="entry name" value="DUF3447"/>
</dbReference>
<name>A2DF79_TRIV3</name>
<dbReference type="PROSITE" id="PS50088">
    <property type="entry name" value="ANK_REPEAT"/>
    <property type="match status" value="3"/>
</dbReference>
<evidence type="ECO:0000259" key="5">
    <source>
        <dbReference type="Pfam" id="PF11929"/>
    </source>
</evidence>
<dbReference type="PRINTS" id="PR01415">
    <property type="entry name" value="ANKYRIN"/>
</dbReference>
<dbReference type="Pfam" id="PF11929">
    <property type="entry name" value="DUF3447"/>
    <property type="match status" value="1"/>
</dbReference>
<evidence type="ECO:0000313" key="7">
    <source>
        <dbReference type="Proteomes" id="UP000001542"/>
    </source>
</evidence>
<sequence>MESSLLRQIFKKREKGLPIKNEEEEIAKNVETFCHDPSFFDLPLHSIASILNYPQPIKAETIRHIVSTVSKRNGSSSVILLRYFTIADPTFDNIIDILSNIRGCPIFENLRRIVSNQTQNFDQDLEDETNKIDENKGIKYIDSSNKQNGENLHEQTQKIENKKENEEDFDSLNDVDISNRLLEKYDDNIKIRGYIEDIVFTENHQNKNLLSKMKDPIFSDYAYQCILYAQKIRPHSLLYLKFLLELLPFDPPDYLSLSVEKFERSFIQPSNPIENKLNQPDNDQFEEEISNHKNNLEENQSLDEIDDENNEFVIQNDENSENSIESQVKQAIKSDDLETLKEILTNNLIVSVYCKETDSKITPLCLAAFYGSSECFRYLYLNSKQEINERLVRYAIKGGNYDIFNICANNGFDFHGFGKTAAKYHRNDILSWILTNYGFEKVPPSTCISSCNTPALFYFLKKLGVDYTDKYGENCFTKCCSRGEIDIVDYLYSKKANIEYRNSSGQTGLSIASENGHIEIINYLIENGANLENKDNYGRTPLIVASENGQVHSILALLENGADIEAQTITGITPLISAVIRNKKEAVKVLIEHGADPNKTDNIGKSSLVRAKDPEILEILKSKLNP</sequence>
<feature type="repeat" description="ANK" evidence="3">
    <location>
        <begin position="570"/>
        <end position="602"/>
    </location>
</feature>
<keyword evidence="1" id="KW-0677">Repeat</keyword>
<feature type="region of interest" description="Disordered" evidence="4">
    <location>
        <begin position="143"/>
        <end position="165"/>
    </location>
</feature>
<reference evidence="6" key="2">
    <citation type="journal article" date="2007" name="Science">
        <title>Draft genome sequence of the sexually transmitted pathogen Trichomonas vaginalis.</title>
        <authorList>
            <person name="Carlton J.M."/>
            <person name="Hirt R.P."/>
            <person name="Silva J.C."/>
            <person name="Delcher A.L."/>
            <person name="Schatz M."/>
            <person name="Zhao Q."/>
            <person name="Wortman J.R."/>
            <person name="Bidwell S.L."/>
            <person name="Alsmark U.C.M."/>
            <person name="Besteiro S."/>
            <person name="Sicheritz-Ponten T."/>
            <person name="Noel C.J."/>
            <person name="Dacks J.B."/>
            <person name="Foster P.G."/>
            <person name="Simillion C."/>
            <person name="Van de Peer Y."/>
            <person name="Miranda-Saavedra D."/>
            <person name="Barton G.J."/>
            <person name="Westrop G.D."/>
            <person name="Mueller S."/>
            <person name="Dessi D."/>
            <person name="Fiori P.L."/>
            <person name="Ren Q."/>
            <person name="Paulsen I."/>
            <person name="Zhang H."/>
            <person name="Bastida-Corcuera F.D."/>
            <person name="Simoes-Barbosa A."/>
            <person name="Brown M.T."/>
            <person name="Hayes R.D."/>
            <person name="Mukherjee M."/>
            <person name="Okumura C.Y."/>
            <person name="Schneider R."/>
            <person name="Smith A.J."/>
            <person name="Vanacova S."/>
            <person name="Villalvazo M."/>
            <person name="Haas B.J."/>
            <person name="Pertea M."/>
            <person name="Feldblyum T.V."/>
            <person name="Utterback T.R."/>
            <person name="Shu C.L."/>
            <person name="Osoegawa K."/>
            <person name="de Jong P.J."/>
            <person name="Hrdy I."/>
            <person name="Horvathova L."/>
            <person name="Zubacova Z."/>
            <person name="Dolezal P."/>
            <person name="Malik S.B."/>
            <person name="Logsdon J.M. Jr."/>
            <person name="Henze K."/>
            <person name="Gupta A."/>
            <person name="Wang C.C."/>
            <person name="Dunne R.L."/>
            <person name="Upcroft J.A."/>
            <person name="Upcroft P."/>
            <person name="White O."/>
            <person name="Salzberg S.L."/>
            <person name="Tang P."/>
            <person name="Chiu C.-H."/>
            <person name="Lee Y.-S."/>
            <person name="Embley T.M."/>
            <person name="Coombs G.H."/>
            <person name="Mottram J.C."/>
            <person name="Tachezy J."/>
            <person name="Fraser-Liggett C.M."/>
            <person name="Johnson P.J."/>
        </authorList>
    </citation>
    <scope>NUCLEOTIDE SEQUENCE [LARGE SCALE GENOMIC DNA]</scope>
    <source>
        <strain evidence="6">G3</strain>
    </source>
</reference>
<feature type="repeat" description="ANK" evidence="3">
    <location>
        <begin position="537"/>
        <end position="569"/>
    </location>
</feature>
<dbReference type="Pfam" id="PF00023">
    <property type="entry name" value="Ank"/>
    <property type="match status" value="1"/>
</dbReference>
<evidence type="ECO:0000256" key="1">
    <source>
        <dbReference type="ARBA" id="ARBA00022737"/>
    </source>
</evidence>
<evidence type="ECO:0000256" key="4">
    <source>
        <dbReference type="SAM" id="MobiDB-lite"/>
    </source>
</evidence>
<evidence type="ECO:0000256" key="3">
    <source>
        <dbReference type="PROSITE-ProRule" id="PRU00023"/>
    </source>
</evidence>
<dbReference type="SMART" id="SM00248">
    <property type="entry name" value="ANK"/>
    <property type="match status" value="5"/>
</dbReference>
<dbReference type="RefSeq" id="XP_001582057.1">
    <property type="nucleotide sequence ID" value="XM_001582007.1"/>
</dbReference>
<dbReference type="VEuPathDB" id="TrichDB:TVAGG3_0374170"/>
<dbReference type="InterPro" id="IPR002110">
    <property type="entry name" value="Ankyrin_rpt"/>
</dbReference>